<proteinExistence type="predicted"/>
<evidence type="ECO:0000313" key="1">
    <source>
        <dbReference type="EMBL" id="KAA1102190.1"/>
    </source>
</evidence>
<accession>A0A5B0PNJ5</accession>
<dbReference type="Proteomes" id="UP000324748">
    <property type="component" value="Unassembled WGS sequence"/>
</dbReference>
<dbReference type="EMBL" id="VSWC01000053">
    <property type="protein sequence ID" value="KAA1102190.1"/>
    <property type="molecule type" value="Genomic_DNA"/>
</dbReference>
<evidence type="ECO:0000313" key="2">
    <source>
        <dbReference type="Proteomes" id="UP000324748"/>
    </source>
</evidence>
<name>A0A5B0PNJ5_PUCGR</name>
<keyword evidence="2" id="KW-1185">Reference proteome</keyword>
<reference evidence="1 2" key="1">
    <citation type="submission" date="2019-05" db="EMBL/GenBank/DDBJ databases">
        <title>Emergence of the Ug99 lineage of the wheat stem rust pathogen through somatic hybridization.</title>
        <authorList>
            <person name="Li F."/>
            <person name="Upadhyaya N.M."/>
            <person name="Sperschneider J."/>
            <person name="Matny O."/>
            <person name="Nguyen-Phuc H."/>
            <person name="Mago R."/>
            <person name="Raley C."/>
            <person name="Miller M.E."/>
            <person name="Silverstein K.A.T."/>
            <person name="Henningsen E."/>
            <person name="Hirsch C.D."/>
            <person name="Visser B."/>
            <person name="Pretorius Z.A."/>
            <person name="Steffenson B.J."/>
            <person name="Schwessinger B."/>
            <person name="Dodds P.N."/>
            <person name="Figueroa M."/>
        </authorList>
    </citation>
    <scope>NUCLEOTIDE SEQUENCE [LARGE SCALE GENOMIC DNA]</scope>
    <source>
        <strain evidence="1">21-0</strain>
    </source>
</reference>
<dbReference type="AlphaFoldDB" id="A0A5B0PNJ5"/>
<protein>
    <submittedName>
        <fullName evidence="1">Uncharacterized protein</fullName>
    </submittedName>
</protein>
<comment type="caution">
    <text evidence="1">The sequence shown here is derived from an EMBL/GenBank/DDBJ whole genome shotgun (WGS) entry which is preliminary data.</text>
</comment>
<sequence>MCGRAIRIWCIPPQNRVTFGALRNAPFEVIAKYAKPVVSMSQEVFDHHEPHRFNHGINASVSQRIQEDSFEANIYHHVNEVLDGFIIRGDGQVSHTISPKQDLNHDVASEKDHVQSKIEGHPFFEMMSSLIEFRARYLQILSPNEKEQADHLLKDSILPPTFFKTLWHIDQVLTKVLPQKNQANHEARTPWSTIIEKTTEVESQFRRVFIDRYSKEFDAMRARDETPESITLFSQIKFIERQLTKSHLSLIYSIPQRAEEALLISQSELRKCITYLLFLYLMKQMILQSRRL</sequence>
<gene>
    <name evidence="1" type="ORF">PGT21_036635</name>
</gene>
<organism evidence="1 2">
    <name type="scientific">Puccinia graminis f. sp. tritici</name>
    <dbReference type="NCBI Taxonomy" id="56615"/>
    <lineage>
        <taxon>Eukaryota</taxon>
        <taxon>Fungi</taxon>
        <taxon>Dikarya</taxon>
        <taxon>Basidiomycota</taxon>
        <taxon>Pucciniomycotina</taxon>
        <taxon>Pucciniomycetes</taxon>
        <taxon>Pucciniales</taxon>
        <taxon>Pucciniaceae</taxon>
        <taxon>Puccinia</taxon>
    </lineage>
</organism>